<proteinExistence type="predicted"/>
<accession>A0A560ESI9</accession>
<dbReference type="PROSITE" id="PS01124">
    <property type="entry name" value="HTH_ARAC_FAMILY_2"/>
    <property type="match status" value="1"/>
</dbReference>
<evidence type="ECO:0000256" key="1">
    <source>
        <dbReference type="ARBA" id="ARBA00023015"/>
    </source>
</evidence>
<dbReference type="GO" id="GO:0043565">
    <property type="term" value="F:sequence-specific DNA binding"/>
    <property type="evidence" value="ECO:0007669"/>
    <property type="project" value="InterPro"/>
</dbReference>
<dbReference type="InterPro" id="IPR018062">
    <property type="entry name" value="HTH_AraC-typ_CS"/>
</dbReference>
<organism evidence="5 6">
    <name type="scientific">Nitrospirillum amazonense</name>
    <dbReference type="NCBI Taxonomy" id="28077"/>
    <lineage>
        <taxon>Bacteria</taxon>
        <taxon>Pseudomonadati</taxon>
        <taxon>Pseudomonadota</taxon>
        <taxon>Alphaproteobacteria</taxon>
        <taxon>Rhodospirillales</taxon>
        <taxon>Azospirillaceae</taxon>
        <taxon>Nitrospirillum</taxon>
    </lineage>
</organism>
<dbReference type="OrthoDB" id="9806208at2"/>
<evidence type="ECO:0000313" key="5">
    <source>
        <dbReference type="EMBL" id="TWB12334.1"/>
    </source>
</evidence>
<dbReference type="Gene3D" id="1.10.10.60">
    <property type="entry name" value="Homeodomain-like"/>
    <property type="match status" value="2"/>
</dbReference>
<dbReference type="Proteomes" id="UP000319859">
    <property type="component" value="Unassembled WGS sequence"/>
</dbReference>
<dbReference type="PANTHER" id="PTHR46796">
    <property type="entry name" value="HTH-TYPE TRANSCRIPTIONAL ACTIVATOR RHAS-RELATED"/>
    <property type="match status" value="1"/>
</dbReference>
<dbReference type="RefSeq" id="WP_145753521.1">
    <property type="nucleotide sequence ID" value="NZ_VITN01000025.1"/>
</dbReference>
<dbReference type="SUPFAM" id="SSF46689">
    <property type="entry name" value="Homeodomain-like"/>
    <property type="match status" value="2"/>
</dbReference>
<evidence type="ECO:0000256" key="3">
    <source>
        <dbReference type="ARBA" id="ARBA00023163"/>
    </source>
</evidence>
<dbReference type="EMBL" id="VITN01000025">
    <property type="protein sequence ID" value="TWB12334.1"/>
    <property type="molecule type" value="Genomic_DNA"/>
</dbReference>
<dbReference type="InterPro" id="IPR050204">
    <property type="entry name" value="AraC_XylS_family_regulators"/>
</dbReference>
<dbReference type="PANTHER" id="PTHR46796:SF6">
    <property type="entry name" value="ARAC SUBFAMILY"/>
    <property type="match status" value="1"/>
</dbReference>
<evidence type="ECO:0000259" key="4">
    <source>
        <dbReference type="PROSITE" id="PS01124"/>
    </source>
</evidence>
<comment type="caution">
    <text evidence="5">The sequence shown here is derived from an EMBL/GenBank/DDBJ whole genome shotgun (WGS) entry which is preliminary data.</text>
</comment>
<dbReference type="InterPro" id="IPR009057">
    <property type="entry name" value="Homeodomain-like_sf"/>
</dbReference>
<keyword evidence="1" id="KW-0805">Transcription regulation</keyword>
<dbReference type="SMART" id="SM00342">
    <property type="entry name" value="HTH_ARAC"/>
    <property type="match status" value="1"/>
</dbReference>
<gene>
    <name evidence="5" type="ORF">FBZ89_12530</name>
</gene>
<dbReference type="AlphaFoldDB" id="A0A560ESI9"/>
<dbReference type="InterPro" id="IPR018060">
    <property type="entry name" value="HTH_AraC"/>
</dbReference>
<dbReference type="PROSITE" id="PS00041">
    <property type="entry name" value="HTH_ARAC_FAMILY_1"/>
    <property type="match status" value="1"/>
</dbReference>
<evidence type="ECO:0000256" key="2">
    <source>
        <dbReference type="ARBA" id="ARBA00023125"/>
    </source>
</evidence>
<name>A0A560ESI9_9PROT</name>
<keyword evidence="3" id="KW-0804">Transcription</keyword>
<feature type="domain" description="HTH araC/xylS-type" evidence="4">
    <location>
        <begin position="72"/>
        <end position="170"/>
    </location>
</feature>
<protein>
    <submittedName>
        <fullName evidence="5">AraC family transcriptional regulator</fullName>
    </submittedName>
</protein>
<reference evidence="5 6" key="1">
    <citation type="submission" date="2019-06" db="EMBL/GenBank/DDBJ databases">
        <title>Genomic Encyclopedia of Type Strains, Phase IV (KMG-V): Genome sequencing to study the core and pangenomes of soil and plant-associated prokaryotes.</title>
        <authorList>
            <person name="Whitman W."/>
        </authorList>
    </citation>
    <scope>NUCLEOTIDE SEQUENCE [LARGE SCALE GENOMIC DNA]</scope>
    <source>
        <strain evidence="5 6">BR 11880</strain>
    </source>
</reference>
<dbReference type="Pfam" id="PF12833">
    <property type="entry name" value="HTH_18"/>
    <property type="match status" value="1"/>
</dbReference>
<dbReference type="GO" id="GO:0003700">
    <property type="term" value="F:DNA-binding transcription factor activity"/>
    <property type="evidence" value="ECO:0007669"/>
    <property type="project" value="InterPro"/>
</dbReference>
<sequence>MLTAQATARSIRSDQLIAAEAGRLLDYIKIALDRDLDAAIQATARLSALLAMKAPGERLLSRRGGLAPWQGLKVKKYIDEHLDRAISTGDLAGLCSLSTSHFCRAFKASFGRTPHAYVIAARIERARVLMLTTSHSLSEIAFACGLADQSHFCRYFRSATGISPGAWRRRYAMDTISHDALAAA</sequence>
<keyword evidence="2" id="KW-0238">DNA-binding</keyword>
<evidence type="ECO:0000313" key="6">
    <source>
        <dbReference type="Proteomes" id="UP000319859"/>
    </source>
</evidence>